<evidence type="ECO:0000256" key="1">
    <source>
        <dbReference type="SAM" id="MobiDB-lite"/>
    </source>
</evidence>
<dbReference type="EMBL" id="GL883094">
    <property type="protein sequence ID" value="EGG10617.1"/>
    <property type="molecule type" value="Genomic_DNA"/>
</dbReference>
<dbReference type="OrthoDB" id="10455989at2759"/>
<evidence type="ECO:0000313" key="3">
    <source>
        <dbReference type="Proteomes" id="UP000001072"/>
    </source>
</evidence>
<accession>F4R9Y9</accession>
<dbReference type="Proteomes" id="UP000001072">
    <property type="component" value="Unassembled WGS sequence"/>
</dbReference>
<gene>
    <name evidence="2" type="ORF">MELLADRAFT_60398</name>
</gene>
<dbReference type="AlphaFoldDB" id="F4R9Y9"/>
<dbReference type="GeneID" id="18929543"/>
<feature type="region of interest" description="Disordered" evidence="1">
    <location>
        <begin position="354"/>
        <end position="374"/>
    </location>
</feature>
<reference evidence="3" key="1">
    <citation type="journal article" date="2011" name="Proc. Natl. Acad. Sci. U.S.A.">
        <title>Obligate biotrophy features unraveled by the genomic analysis of rust fungi.</title>
        <authorList>
            <person name="Duplessis S."/>
            <person name="Cuomo C.A."/>
            <person name="Lin Y.-C."/>
            <person name="Aerts A."/>
            <person name="Tisserant E."/>
            <person name="Veneault-Fourrey C."/>
            <person name="Joly D.L."/>
            <person name="Hacquard S."/>
            <person name="Amselem J."/>
            <person name="Cantarel B.L."/>
            <person name="Chiu R."/>
            <person name="Coutinho P.M."/>
            <person name="Feau N."/>
            <person name="Field M."/>
            <person name="Frey P."/>
            <person name="Gelhaye E."/>
            <person name="Goldberg J."/>
            <person name="Grabherr M.G."/>
            <person name="Kodira C.D."/>
            <person name="Kohler A."/>
            <person name="Kuees U."/>
            <person name="Lindquist E.A."/>
            <person name="Lucas S.M."/>
            <person name="Mago R."/>
            <person name="Mauceli E."/>
            <person name="Morin E."/>
            <person name="Murat C."/>
            <person name="Pangilinan J.L."/>
            <person name="Park R."/>
            <person name="Pearson M."/>
            <person name="Quesneville H."/>
            <person name="Rouhier N."/>
            <person name="Sakthikumar S."/>
            <person name="Salamov A.A."/>
            <person name="Schmutz J."/>
            <person name="Selles B."/>
            <person name="Shapiro H."/>
            <person name="Tanguay P."/>
            <person name="Tuskan G.A."/>
            <person name="Henrissat B."/>
            <person name="Van de Peer Y."/>
            <person name="Rouze P."/>
            <person name="Ellis J.G."/>
            <person name="Dodds P.N."/>
            <person name="Schein J.E."/>
            <person name="Zhong S."/>
            <person name="Hamelin R.C."/>
            <person name="Grigoriev I.V."/>
            <person name="Szabo L.J."/>
            <person name="Martin F."/>
        </authorList>
    </citation>
    <scope>NUCLEOTIDE SEQUENCE [LARGE SCALE GENOMIC DNA]</scope>
    <source>
        <strain evidence="3">98AG31 / pathotype 3-4-7</strain>
    </source>
</reference>
<dbReference type="VEuPathDB" id="FungiDB:MELLADRAFT_60398"/>
<sequence>MPHSSLTISKLLQSWGLIVFIFWIPSSWAIKDILLPANDIERISEEDIWFETLLHQENNFPDIVLHTEPDHFQGYNFEKLESNTHGYTDFLYPHVLSSNGFMNPSLEEHLICSGAPENWHTFQNNDNVCIDQTSPALETILPKDTRTISSNYNTNYPIQEGLDSHQHLVDICNEDQLNLDQHSFFGPKSQSGTLEAKYKQLLSGQARHPASTSDHIHSYAGPKDLDTHYDPDLDDIFSSLQPLDSSECDFLGWASPNRGVLQDVPPYFHNQMGSTSSQIIYINEENEGTNTHRPSQGDNMEADDTLSYGPHQFRSVTDQTELSKGKKRLLIEENGHNEIERGNGFLVDISKEIGNLENDKPPRKKQTQNPKDKLSQGLIDEYIVPVTQMFDKSAGAQDCQHVGSIPDTSRNLSKDVIVPAIKKGIQKKHDWKKPGQDTLTMLKDIGVYYVANSPVYAYKLPIWFKALRDDLMKISSKDKNLGKAVHKAIDCAQWWVTMSMFGIVIIHHDPVLDSSLLEKMLGHMWDLIHPIFEQWRHVGIKDMKLKARQSYLLEPLFLFAYFSKLPRLTKMSLKILESILVRYNLDPNTSKINVKEIGKLQCKAQSIYNQDMMFIQGGLYSRASIGNLEFEEMRYHSGHRNLPWTSRTLNRHKINECRSISRSAKFLMPRGFELCQKIHIFFVELIINLLNKYKVSNNLHQYSTHQIHLCHTVVLENKAKHESNMETIVKAVSLAEYRITVGFIGMIRSLYEKQSTETKLNTILDNGWNFLKKEYSKWKLLSFEDGIHSVFFTQAETLSQELRFEKSWLDPRLSFQSLCTHTKDLANHPISLTYLKMLLKSWFDEASDPYLMEALEHLCRFKIRTYRCCLDWLNNKTP</sequence>
<organism evidence="3">
    <name type="scientific">Melampsora larici-populina (strain 98AG31 / pathotype 3-4-7)</name>
    <name type="common">Poplar leaf rust fungus</name>
    <dbReference type="NCBI Taxonomy" id="747676"/>
    <lineage>
        <taxon>Eukaryota</taxon>
        <taxon>Fungi</taxon>
        <taxon>Dikarya</taxon>
        <taxon>Basidiomycota</taxon>
        <taxon>Pucciniomycotina</taxon>
        <taxon>Pucciniomycetes</taxon>
        <taxon>Pucciniales</taxon>
        <taxon>Melampsoraceae</taxon>
        <taxon>Melampsora</taxon>
    </lineage>
</organism>
<dbReference type="KEGG" id="mlr:MELLADRAFT_60398"/>
<evidence type="ECO:0000313" key="2">
    <source>
        <dbReference type="EMBL" id="EGG10617.1"/>
    </source>
</evidence>
<protein>
    <submittedName>
        <fullName evidence="2">Uncharacterized protein</fullName>
    </submittedName>
</protein>
<dbReference type="RefSeq" id="XP_007406086.1">
    <property type="nucleotide sequence ID" value="XM_007406024.1"/>
</dbReference>
<keyword evidence="3" id="KW-1185">Reference proteome</keyword>
<proteinExistence type="predicted"/>
<name>F4R9Y9_MELLP</name>
<dbReference type="HOGENOM" id="CLU_303848_0_0_1"/>
<dbReference type="InParanoid" id="F4R9Y9"/>